<evidence type="ECO:0000256" key="1">
    <source>
        <dbReference type="ARBA" id="ARBA00022448"/>
    </source>
</evidence>
<proteinExistence type="predicted"/>
<evidence type="ECO:0000259" key="4">
    <source>
        <dbReference type="PROSITE" id="PS50893"/>
    </source>
</evidence>
<dbReference type="InterPro" id="IPR017911">
    <property type="entry name" value="MacB-like_ATP-bd"/>
</dbReference>
<dbReference type="InterPro" id="IPR003439">
    <property type="entry name" value="ABC_transporter-like_ATP-bd"/>
</dbReference>
<evidence type="ECO:0000256" key="3">
    <source>
        <dbReference type="ARBA" id="ARBA00022840"/>
    </source>
</evidence>
<dbReference type="CDD" id="cd03255">
    <property type="entry name" value="ABC_MJ0796_LolCDE_FtsE"/>
    <property type="match status" value="1"/>
</dbReference>
<protein>
    <submittedName>
        <fullName evidence="5">ABC transporter ATP-binding protein</fullName>
    </submittedName>
</protein>
<dbReference type="PROSITE" id="PS00211">
    <property type="entry name" value="ABC_TRANSPORTER_1"/>
    <property type="match status" value="1"/>
</dbReference>
<dbReference type="GO" id="GO:0005524">
    <property type="term" value="F:ATP binding"/>
    <property type="evidence" value="ECO:0007669"/>
    <property type="project" value="UniProtKB-KW"/>
</dbReference>
<dbReference type="Pfam" id="PF00005">
    <property type="entry name" value="ABC_tran"/>
    <property type="match status" value="1"/>
</dbReference>
<comment type="caution">
    <text evidence="5">The sequence shown here is derived from an EMBL/GenBank/DDBJ whole genome shotgun (WGS) entry which is preliminary data.</text>
</comment>
<dbReference type="SUPFAM" id="SSF52540">
    <property type="entry name" value="P-loop containing nucleoside triphosphate hydrolases"/>
    <property type="match status" value="1"/>
</dbReference>
<feature type="domain" description="ABC transporter" evidence="4">
    <location>
        <begin position="2"/>
        <end position="216"/>
    </location>
</feature>
<evidence type="ECO:0000256" key="2">
    <source>
        <dbReference type="ARBA" id="ARBA00022741"/>
    </source>
</evidence>
<keyword evidence="1" id="KW-0813">Transport</keyword>
<keyword evidence="6" id="KW-1185">Reference proteome</keyword>
<dbReference type="PANTHER" id="PTHR24220">
    <property type="entry name" value="IMPORT ATP-BINDING PROTEIN"/>
    <property type="match status" value="1"/>
</dbReference>
<accession>A0ABV5PQR2</accession>
<dbReference type="PANTHER" id="PTHR24220:SF685">
    <property type="entry name" value="ABC TRANSPORTER RELATED"/>
    <property type="match status" value="1"/>
</dbReference>
<dbReference type="RefSeq" id="WP_346126077.1">
    <property type="nucleotide sequence ID" value="NZ_BAAAXC010000015.1"/>
</dbReference>
<evidence type="ECO:0000313" key="6">
    <source>
        <dbReference type="Proteomes" id="UP001589646"/>
    </source>
</evidence>
<keyword evidence="2" id="KW-0547">Nucleotide-binding</keyword>
<dbReference type="PROSITE" id="PS50893">
    <property type="entry name" value="ABC_TRANSPORTER_2"/>
    <property type="match status" value="1"/>
</dbReference>
<dbReference type="Gene3D" id="3.40.50.300">
    <property type="entry name" value="P-loop containing nucleotide triphosphate hydrolases"/>
    <property type="match status" value="1"/>
</dbReference>
<reference evidence="5 6" key="1">
    <citation type="submission" date="2024-09" db="EMBL/GenBank/DDBJ databases">
        <authorList>
            <person name="Sun Q."/>
            <person name="Mori K."/>
        </authorList>
    </citation>
    <scope>NUCLEOTIDE SEQUENCE [LARGE SCALE GENOMIC DNA]</scope>
    <source>
        <strain evidence="5 6">JCM 3323</strain>
    </source>
</reference>
<dbReference type="InterPro" id="IPR015854">
    <property type="entry name" value="ABC_transpr_LolD-like"/>
</dbReference>
<gene>
    <name evidence="5" type="ORF">ACFFRN_02825</name>
</gene>
<evidence type="ECO:0000313" key="5">
    <source>
        <dbReference type="EMBL" id="MFB9525547.1"/>
    </source>
</evidence>
<dbReference type="InterPro" id="IPR003593">
    <property type="entry name" value="AAA+_ATPase"/>
</dbReference>
<name>A0ABV5PQR2_9ACTN</name>
<dbReference type="InterPro" id="IPR017871">
    <property type="entry name" value="ABC_transporter-like_CS"/>
</dbReference>
<sequence length="217" mass="22813">MLEARALRKSFGRTTALEGVSLSIGEGEIVAITGPSGSGKSTLLHCLAGIIRPEAGEVTFAGQRVDSLGDADRTRLRRESFGIVFQHGELVPELSAMENVALPLLFGGHARQESLRSAMEALERLGVADCADQLPGELSGGQSQRVAVARALVASPKAVFADEPTGALDSLAGELVMKELVRTAAAARMALVIVTHDNRVASYADREIVLRDGRVAG</sequence>
<dbReference type="EMBL" id="JBHMCE010000001">
    <property type="protein sequence ID" value="MFB9525547.1"/>
    <property type="molecule type" value="Genomic_DNA"/>
</dbReference>
<dbReference type="SMART" id="SM00382">
    <property type="entry name" value="AAA"/>
    <property type="match status" value="1"/>
</dbReference>
<dbReference type="Proteomes" id="UP001589646">
    <property type="component" value="Unassembled WGS sequence"/>
</dbReference>
<dbReference type="InterPro" id="IPR027417">
    <property type="entry name" value="P-loop_NTPase"/>
</dbReference>
<keyword evidence="3 5" id="KW-0067">ATP-binding</keyword>
<organism evidence="5 6">
    <name type="scientific">Nonomuraea roseola</name>
    <dbReference type="NCBI Taxonomy" id="46179"/>
    <lineage>
        <taxon>Bacteria</taxon>
        <taxon>Bacillati</taxon>
        <taxon>Actinomycetota</taxon>
        <taxon>Actinomycetes</taxon>
        <taxon>Streptosporangiales</taxon>
        <taxon>Streptosporangiaceae</taxon>
        <taxon>Nonomuraea</taxon>
    </lineage>
</organism>